<dbReference type="Pfam" id="PF08281">
    <property type="entry name" value="Sigma70_r4_2"/>
    <property type="match status" value="1"/>
</dbReference>
<evidence type="ECO:0000259" key="1">
    <source>
        <dbReference type="Pfam" id="PF08281"/>
    </source>
</evidence>
<proteinExistence type="predicted"/>
<dbReference type="InterPro" id="IPR013249">
    <property type="entry name" value="RNA_pol_sigma70_r4_t2"/>
</dbReference>
<feature type="domain" description="RNA polymerase sigma factor 70 region 4 type 2" evidence="1">
    <location>
        <begin position="4"/>
        <end position="35"/>
    </location>
</feature>
<dbReference type="Gene3D" id="1.10.10.60">
    <property type="entry name" value="Homeodomain-like"/>
    <property type="match status" value="1"/>
</dbReference>
<accession>A0A645AK09</accession>
<gene>
    <name evidence="2" type="ORF">SDC9_100313</name>
</gene>
<comment type="caution">
    <text evidence="2">The sequence shown here is derived from an EMBL/GenBank/DDBJ whole genome shotgun (WGS) entry which is preliminary data.</text>
</comment>
<name>A0A645AK09_9ZZZZ</name>
<reference evidence="2" key="1">
    <citation type="submission" date="2019-08" db="EMBL/GenBank/DDBJ databases">
        <authorList>
            <person name="Kucharzyk K."/>
            <person name="Murdoch R.W."/>
            <person name="Higgins S."/>
            <person name="Loffler F."/>
        </authorList>
    </citation>
    <scope>NUCLEOTIDE SEQUENCE</scope>
</reference>
<dbReference type="EMBL" id="VSSQ01014388">
    <property type="protein sequence ID" value="MPM53545.1"/>
    <property type="molecule type" value="Genomic_DNA"/>
</dbReference>
<evidence type="ECO:0000313" key="2">
    <source>
        <dbReference type="EMBL" id="MPM53545.1"/>
    </source>
</evidence>
<dbReference type="GO" id="GO:0006352">
    <property type="term" value="P:DNA-templated transcription initiation"/>
    <property type="evidence" value="ECO:0007669"/>
    <property type="project" value="InterPro"/>
</dbReference>
<dbReference type="AlphaFoldDB" id="A0A645AK09"/>
<dbReference type="GO" id="GO:0016987">
    <property type="term" value="F:sigma factor activity"/>
    <property type="evidence" value="ECO:0007669"/>
    <property type="project" value="InterPro"/>
</dbReference>
<dbReference type="GO" id="GO:0003677">
    <property type="term" value="F:DNA binding"/>
    <property type="evidence" value="ECO:0007669"/>
    <property type="project" value="InterPro"/>
</dbReference>
<sequence length="141" mass="16489">MTLKEREEILHLRFEGMSYTQISDKLRISRNTVKSICQRMGIQPAEVTGENHDADHCKLCGAVLVQNATGKRKQFCSELCRRTWWTQHQDNRSMKSAVKAKCAFCGRGFEYYEKNHRKYCCHACYIHARFGDKKTHDKRAV</sequence>
<organism evidence="2">
    <name type="scientific">bioreactor metagenome</name>
    <dbReference type="NCBI Taxonomy" id="1076179"/>
    <lineage>
        <taxon>unclassified sequences</taxon>
        <taxon>metagenomes</taxon>
        <taxon>ecological metagenomes</taxon>
    </lineage>
</organism>
<protein>
    <recommendedName>
        <fullName evidence="1">RNA polymerase sigma factor 70 region 4 type 2 domain-containing protein</fullName>
    </recommendedName>
</protein>